<proteinExistence type="predicted"/>
<dbReference type="InterPro" id="IPR056119">
    <property type="entry name" value="DUF7702"/>
</dbReference>
<keyword evidence="2" id="KW-1133">Transmembrane helix</keyword>
<dbReference type="AlphaFoldDB" id="A0A2H3JTA2"/>
<feature type="region of interest" description="Disordered" evidence="1">
    <location>
        <begin position="220"/>
        <end position="243"/>
    </location>
</feature>
<evidence type="ECO:0000256" key="2">
    <source>
        <dbReference type="SAM" id="Phobius"/>
    </source>
</evidence>
<evidence type="ECO:0000313" key="5">
    <source>
        <dbReference type="Proteomes" id="UP000218811"/>
    </source>
</evidence>
<name>A0A2H3JTA2_WOLCO</name>
<protein>
    <recommendedName>
        <fullName evidence="3">DUF7702 domain-containing protein</fullName>
    </recommendedName>
</protein>
<evidence type="ECO:0000256" key="1">
    <source>
        <dbReference type="SAM" id="MobiDB-lite"/>
    </source>
</evidence>
<feature type="transmembrane region" description="Helical" evidence="2">
    <location>
        <begin position="65"/>
        <end position="82"/>
    </location>
</feature>
<dbReference type="PANTHER" id="PTHR42109">
    <property type="entry name" value="UNPLACED GENOMIC SCAFFOLD UM_SCAF_CONTIG_1.265, WHOLE GENOME SHOTGUN SEQUENCE"/>
    <property type="match status" value="1"/>
</dbReference>
<dbReference type="PANTHER" id="PTHR42109:SF2">
    <property type="entry name" value="INTEGRAL MEMBRANE PROTEIN"/>
    <property type="match status" value="1"/>
</dbReference>
<feature type="domain" description="DUF7702" evidence="3">
    <location>
        <begin position="57"/>
        <end position="215"/>
    </location>
</feature>
<feature type="transmembrane region" description="Helical" evidence="2">
    <location>
        <begin position="135"/>
        <end position="159"/>
    </location>
</feature>
<dbReference type="Pfam" id="PF24800">
    <property type="entry name" value="DUF7702"/>
    <property type="match status" value="2"/>
</dbReference>
<feature type="transmembrane region" description="Helical" evidence="2">
    <location>
        <begin position="14"/>
        <end position="33"/>
    </location>
</feature>
<gene>
    <name evidence="4" type="ORF">WOLCODRAFT_131675</name>
</gene>
<accession>A0A2H3JTA2</accession>
<reference evidence="4 5" key="1">
    <citation type="journal article" date="2012" name="Science">
        <title>The Paleozoic origin of enzymatic lignin decomposition reconstructed from 31 fungal genomes.</title>
        <authorList>
            <person name="Floudas D."/>
            <person name="Binder M."/>
            <person name="Riley R."/>
            <person name="Barry K."/>
            <person name="Blanchette R.A."/>
            <person name="Henrissat B."/>
            <person name="Martinez A.T."/>
            <person name="Otillar R."/>
            <person name="Spatafora J.W."/>
            <person name="Yadav J.S."/>
            <person name="Aerts A."/>
            <person name="Benoit I."/>
            <person name="Boyd A."/>
            <person name="Carlson A."/>
            <person name="Copeland A."/>
            <person name="Coutinho P.M."/>
            <person name="de Vries R.P."/>
            <person name="Ferreira P."/>
            <person name="Findley K."/>
            <person name="Foster B."/>
            <person name="Gaskell J."/>
            <person name="Glotzer D."/>
            <person name="Gorecki P."/>
            <person name="Heitman J."/>
            <person name="Hesse C."/>
            <person name="Hori C."/>
            <person name="Igarashi K."/>
            <person name="Jurgens J.A."/>
            <person name="Kallen N."/>
            <person name="Kersten P."/>
            <person name="Kohler A."/>
            <person name="Kuees U."/>
            <person name="Kumar T.K.A."/>
            <person name="Kuo A."/>
            <person name="LaButti K."/>
            <person name="Larrondo L.F."/>
            <person name="Lindquist E."/>
            <person name="Ling A."/>
            <person name="Lombard V."/>
            <person name="Lucas S."/>
            <person name="Lundell T."/>
            <person name="Martin R."/>
            <person name="McLaughlin D.J."/>
            <person name="Morgenstern I."/>
            <person name="Morin E."/>
            <person name="Murat C."/>
            <person name="Nagy L.G."/>
            <person name="Nolan M."/>
            <person name="Ohm R.A."/>
            <person name="Patyshakuliyeva A."/>
            <person name="Rokas A."/>
            <person name="Ruiz-Duenas F.J."/>
            <person name="Sabat G."/>
            <person name="Salamov A."/>
            <person name="Samejima M."/>
            <person name="Schmutz J."/>
            <person name="Slot J.C."/>
            <person name="St John F."/>
            <person name="Stenlid J."/>
            <person name="Sun H."/>
            <person name="Sun S."/>
            <person name="Syed K."/>
            <person name="Tsang A."/>
            <person name="Wiebenga A."/>
            <person name="Young D."/>
            <person name="Pisabarro A."/>
            <person name="Eastwood D.C."/>
            <person name="Martin F."/>
            <person name="Cullen D."/>
            <person name="Grigoriev I.V."/>
            <person name="Hibbett D.S."/>
        </authorList>
    </citation>
    <scope>NUCLEOTIDE SEQUENCE [LARGE SCALE GENOMIC DNA]</scope>
    <source>
        <strain evidence="4 5">MD-104</strain>
    </source>
</reference>
<feature type="domain" description="DUF7702" evidence="3">
    <location>
        <begin position="3"/>
        <end position="47"/>
    </location>
</feature>
<keyword evidence="2" id="KW-0472">Membrane</keyword>
<dbReference type="OMA" id="MMCFAYE"/>
<keyword evidence="2" id="KW-0812">Transmembrane</keyword>
<evidence type="ECO:0000313" key="4">
    <source>
        <dbReference type="EMBL" id="PCH41048.1"/>
    </source>
</evidence>
<keyword evidence="5" id="KW-1185">Reference proteome</keyword>
<dbReference type="Proteomes" id="UP000218811">
    <property type="component" value="Unassembled WGS sequence"/>
</dbReference>
<dbReference type="EMBL" id="KB468113">
    <property type="protein sequence ID" value="PCH41048.1"/>
    <property type="molecule type" value="Genomic_DNA"/>
</dbReference>
<organism evidence="4 5">
    <name type="scientific">Wolfiporia cocos (strain MD-104)</name>
    <name type="common">Brown rot fungus</name>
    <dbReference type="NCBI Taxonomy" id="742152"/>
    <lineage>
        <taxon>Eukaryota</taxon>
        <taxon>Fungi</taxon>
        <taxon>Dikarya</taxon>
        <taxon>Basidiomycota</taxon>
        <taxon>Agaricomycotina</taxon>
        <taxon>Agaricomycetes</taxon>
        <taxon>Polyporales</taxon>
        <taxon>Phaeolaceae</taxon>
        <taxon>Wolfiporia</taxon>
    </lineage>
</organism>
<sequence>MALDPRGDIAIAEIVVYVCVLVLSVLFVIRHGWSREVGWTFLSLFSASELRDTCDGPLTKRALQLLGMLGTIAVVLDIIGSIQKDTATTQSALAGGKSFREASAILFAILYTLVFAMHALCWVSMRHLSHQRRKLLAGISLTLPFLSVRIAYTVLSAYAPSEYSINDDGSVTFAPSHSPIEQFGESGSWAVYLVMSVIMEWAVVLIHMVVGLQIQPEDGPQDKTYTLPRPRLRTANPKTCSHT</sequence>
<dbReference type="OrthoDB" id="2560628at2759"/>
<feature type="transmembrane region" description="Helical" evidence="2">
    <location>
        <begin position="189"/>
        <end position="210"/>
    </location>
</feature>
<feature type="transmembrane region" description="Helical" evidence="2">
    <location>
        <begin position="102"/>
        <end position="123"/>
    </location>
</feature>
<evidence type="ECO:0000259" key="3">
    <source>
        <dbReference type="Pfam" id="PF24800"/>
    </source>
</evidence>